<dbReference type="EMBL" id="KV426041">
    <property type="protein sequence ID" value="KZV90751.1"/>
    <property type="molecule type" value="Genomic_DNA"/>
</dbReference>
<dbReference type="InParanoid" id="A0A165GMT4"/>
<feature type="coiled-coil region" evidence="1">
    <location>
        <begin position="89"/>
        <end position="129"/>
    </location>
</feature>
<evidence type="ECO:0000256" key="2">
    <source>
        <dbReference type="SAM" id="MobiDB-lite"/>
    </source>
</evidence>
<keyword evidence="1" id="KW-0175">Coiled coil</keyword>
<feature type="compositionally biased region" description="Basic residues" evidence="2">
    <location>
        <begin position="35"/>
        <end position="47"/>
    </location>
</feature>
<feature type="region of interest" description="Disordered" evidence="2">
    <location>
        <begin position="1"/>
        <end position="67"/>
    </location>
</feature>
<organism evidence="3 4">
    <name type="scientific">Exidia glandulosa HHB12029</name>
    <dbReference type="NCBI Taxonomy" id="1314781"/>
    <lineage>
        <taxon>Eukaryota</taxon>
        <taxon>Fungi</taxon>
        <taxon>Dikarya</taxon>
        <taxon>Basidiomycota</taxon>
        <taxon>Agaricomycotina</taxon>
        <taxon>Agaricomycetes</taxon>
        <taxon>Auriculariales</taxon>
        <taxon>Exidiaceae</taxon>
        <taxon>Exidia</taxon>
    </lineage>
</organism>
<dbReference type="AlphaFoldDB" id="A0A165GMT4"/>
<proteinExistence type="predicted"/>
<feature type="coiled-coil region" evidence="1">
    <location>
        <begin position="301"/>
        <end position="345"/>
    </location>
</feature>
<dbReference type="Proteomes" id="UP000077266">
    <property type="component" value="Unassembled WGS sequence"/>
</dbReference>
<sequence>MPRKTRSSKREQGTLQRRPRCSLFCATETKAKATAPKHAKAPTKGRVTRASTGGRLDAPAASSHIPRGRRCRTCGEAMKGHGPKCSNGMSKAEALQRALEHAADSAERLDKAAEELEELRIASAASEGDEAESAATAIDQDTALVGGKELTPTQNGADDAGKDAMNVDAAKGEETSTAVADDEDDEDATSKYYYKTPIANGFKSTPEGDLNLTLERNGDAKLPYMDQKMRTKHTPRLFQATVQKADILVHRVDGWALVLFVPKDGRGEMRSWSSNQVVADTPNLSAEVRSLVFKHLDPLRAQVLQEKIRSEEKQRKKLRKLQKQNKEMEEKCTLLEAEMQKLKNSNV</sequence>
<reference evidence="3 4" key="1">
    <citation type="journal article" date="2016" name="Mol. Biol. Evol.">
        <title>Comparative Genomics of Early-Diverging Mushroom-Forming Fungi Provides Insights into the Origins of Lignocellulose Decay Capabilities.</title>
        <authorList>
            <person name="Nagy L.G."/>
            <person name="Riley R."/>
            <person name="Tritt A."/>
            <person name="Adam C."/>
            <person name="Daum C."/>
            <person name="Floudas D."/>
            <person name="Sun H."/>
            <person name="Yadav J.S."/>
            <person name="Pangilinan J."/>
            <person name="Larsson K.H."/>
            <person name="Matsuura K."/>
            <person name="Barry K."/>
            <person name="Labutti K."/>
            <person name="Kuo R."/>
            <person name="Ohm R.A."/>
            <person name="Bhattacharya S.S."/>
            <person name="Shirouzu T."/>
            <person name="Yoshinaga Y."/>
            <person name="Martin F.M."/>
            <person name="Grigoriev I.V."/>
            <person name="Hibbett D.S."/>
        </authorList>
    </citation>
    <scope>NUCLEOTIDE SEQUENCE [LARGE SCALE GENOMIC DNA]</scope>
    <source>
        <strain evidence="3 4">HHB12029</strain>
    </source>
</reference>
<evidence type="ECO:0000313" key="3">
    <source>
        <dbReference type="EMBL" id="KZV90751.1"/>
    </source>
</evidence>
<protein>
    <submittedName>
        <fullName evidence="3">Uncharacterized protein</fullName>
    </submittedName>
</protein>
<evidence type="ECO:0000256" key="1">
    <source>
        <dbReference type="SAM" id="Coils"/>
    </source>
</evidence>
<accession>A0A165GMT4</accession>
<name>A0A165GMT4_EXIGL</name>
<evidence type="ECO:0000313" key="4">
    <source>
        <dbReference type="Proteomes" id="UP000077266"/>
    </source>
</evidence>
<gene>
    <name evidence="3" type="ORF">EXIGLDRAFT_694394</name>
</gene>
<keyword evidence="4" id="KW-1185">Reference proteome</keyword>